<feature type="domain" description="Beta/gamma crystallin 'Greek key'" evidence="3">
    <location>
        <begin position="80"/>
        <end position="120"/>
    </location>
</feature>
<proteinExistence type="inferred from homology"/>
<protein>
    <recommendedName>
        <fullName evidence="3">Beta/gamma crystallin 'Greek key' domain-containing protein</fullName>
    </recommendedName>
</protein>
<comment type="similarity">
    <text evidence="1">Belongs to the beta/gamma-crystallin family.</text>
</comment>
<gene>
    <name evidence="4" type="ORF">A6770_30425</name>
</gene>
<dbReference type="PROSITE" id="PS50915">
    <property type="entry name" value="CRYSTALLIN_BETA_GAMMA"/>
    <property type="match status" value="1"/>
</dbReference>
<reference evidence="4" key="1">
    <citation type="submission" date="2016-04" db="EMBL/GenBank/DDBJ databases">
        <authorList>
            <person name="Tabuchi Yagui T.R."/>
        </authorList>
    </citation>
    <scope>NUCLEOTIDE SEQUENCE [LARGE SCALE GENOMIC DNA]</scope>
    <source>
        <strain evidence="4">NIES-26</strain>
    </source>
</reference>
<dbReference type="AlphaFoldDB" id="A0A367QB96"/>
<sequence length="120" mass="13346">MSNINNYGVDMNKKTLTELSFSAVKELNDEVAATCSGGSVTLFGATNFNGQGRFFSRSDRDLFRNGFDNGTSSIIITGNQRWRFYERPGFQGPFITLGPGRYRTLSRGVNNTISSLRRLS</sequence>
<keyword evidence="2" id="KW-0677">Repeat</keyword>
<keyword evidence="5" id="KW-1185">Reference proteome</keyword>
<organism evidence="4 5">
    <name type="scientific">Nostoc minutum NIES-26</name>
    <dbReference type="NCBI Taxonomy" id="1844469"/>
    <lineage>
        <taxon>Bacteria</taxon>
        <taxon>Bacillati</taxon>
        <taxon>Cyanobacteriota</taxon>
        <taxon>Cyanophyceae</taxon>
        <taxon>Nostocales</taxon>
        <taxon>Nostocaceae</taxon>
        <taxon>Nostoc</taxon>
    </lineage>
</organism>
<evidence type="ECO:0000313" key="4">
    <source>
        <dbReference type="EMBL" id="RCJ21446.1"/>
    </source>
</evidence>
<name>A0A367QB96_9NOSO</name>
<dbReference type="EMBL" id="LXQD01000330">
    <property type="protein sequence ID" value="RCJ21446.1"/>
    <property type="molecule type" value="Genomic_DNA"/>
</dbReference>
<dbReference type="SMART" id="SM00247">
    <property type="entry name" value="XTALbg"/>
    <property type="match status" value="1"/>
</dbReference>
<dbReference type="Gene3D" id="2.60.20.10">
    <property type="entry name" value="Crystallins"/>
    <property type="match status" value="1"/>
</dbReference>
<comment type="caution">
    <text evidence="4">The sequence shown here is derived from an EMBL/GenBank/DDBJ whole genome shotgun (WGS) entry which is preliminary data.</text>
</comment>
<evidence type="ECO:0000256" key="1">
    <source>
        <dbReference type="ARBA" id="ARBA00009646"/>
    </source>
</evidence>
<dbReference type="Proteomes" id="UP000252107">
    <property type="component" value="Unassembled WGS sequence"/>
</dbReference>
<dbReference type="SUPFAM" id="SSF49695">
    <property type="entry name" value="gamma-Crystallin-like"/>
    <property type="match status" value="1"/>
</dbReference>
<dbReference type="Pfam" id="PF00030">
    <property type="entry name" value="Crystall"/>
    <property type="match status" value="1"/>
</dbReference>
<evidence type="ECO:0000256" key="2">
    <source>
        <dbReference type="ARBA" id="ARBA00022737"/>
    </source>
</evidence>
<dbReference type="InterPro" id="IPR011024">
    <property type="entry name" value="G_crystallin-like"/>
</dbReference>
<dbReference type="InterPro" id="IPR001064">
    <property type="entry name" value="Beta/gamma_crystallin"/>
</dbReference>
<evidence type="ECO:0000259" key="3">
    <source>
        <dbReference type="PROSITE" id="PS50915"/>
    </source>
</evidence>
<accession>A0A367QB96</accession>
<evidence type="ECO:0000313" key="5">
    <source>
        <dbReference type="Proteomes" id="UP000252107"/>
    </source>
</evidence>